<sequence>DYAYACLDGSMAWISKDLKTQFTFTFDLKFLLYAMSHVSTRVVLRNRLGPLFTWVFFLATKDETSGILKSFLTRIENLVDRKRKNMTLIEADKTMLADSKLPITFWAEAVNTGCYVQNRVLVVKPHNKTLYELFHGRTLTLCFMRPFGCLVTMLNTIDHLGKFDGKADEGFFVRYTLNSKAVRVFNNRTRIVKQNLYIRFSESTPNVESSGPDWLFNIDSLTRTMNYEPIVVVADMNNLDTTIQVSPIPTIRIHKDHPLDQVIGDFQFAIKQERCQRIWRNMGLLVLFNKEQTTKTFKTSCLLAFYHRKNLKRLRKDQEKDKIGSKPDKNRKRAEAGKC</sequence>
<dbReference type="EMBL" id="BKCJ010310792">
    <property type="protein sequence ID" value="GEZ69227.1"/>
    <property type="molecule type" value="Genomic_DNA"/>
</dbReference>
<comment type="caution">
    <text evidence="12">The sequence shown here is derived from an EMBL/GenBank/DDBJ whole genome shotgun (WGS) entry which is preliminary data.</text>
</comment>
<name>A0A699IMD2_TANCI</name>
<keyword evidence="1" id="KW-0540">Nuclease</keyword>
<reference evidence="12" key="1">
    <citation type="journal article" date="2019" name="Sci. Rep.">
        <title>Draft genome of Tanacetum cinerariifolium, the natural source of mosquito coil.</title>
        <authorList>
            <person name="Yamashiro T."/>
            <person name="Shiraishi A."/>
            <person name="Satake H."/>
            <person name="Nakayama K."/>
        </authorList>
    </citation>
    <scope>NUCLEOTIDE SEQUENCE</scope>
</reference>
<evidence type="ECO:0000256" key="4">
    <source>
        <dbReference type="ARBA" id="ARBA00022801"/>
    </source>
</evidence>
<evidence type="ECO:0000256" key="6">
    <source>
        <dbReference type="ARBA" id="ARBA00022908"/>
    </source>
</evidence>
<keyword evidence="2" id="KW-0479">Metal-binding</keyword>
<evidence type="ECO:0000259" key="11">
    <source>
        <dbReference type="Pfam" id="PF25597"/>
    </source>
</evidence>
<evidence type="ECO:0000256" key="9">
    <source>
        <dbReference type="ARBA" id="ARBA00023172"/>
    </source>
</evidence>
<evidence type="ECO:0000313" key="12">
    <source>
        <dbReference type="EMBL" id="GEZ69227.1"/>
    </source>
</evidence>
<dbReference type="GO" id="GO:0016787">
    <property type="term" value="F:hydrolase activity"/>
    <property type="evidence" value="ECO:0007669"/>
    <property type="project" value="UniProtKB-KW"/>
</dbReference>
<feature type="non-terminal residue" evidence="12">
    <location>
        <position position="1"/>
    </location>
</feature>
<evidence type="ECO:0000256" key="7">
    <source>
        <dbReference type="ARBA" id="ARBA00022918"/>
    </source>
</evidence>
<dbReference type="PANTHER" id="PTHR42648">
    <property type="entry name" value="TRANSPOSASE, PUTATIVE-RELATED"/>
    <property type="match status" value="1"/>
</dbReference>
<keyword evidence="9" id="KW-0233">DNA recombination</keyword>
<keyword evidence="6" id="KW-0229">DNA integration</keyword>
<gene>
    <name evidence="12" type="ORF">Tci_541200</name>
</gene>
<dbReference type="PANTHER" id="PTHR42648:SF11">
    <property type="entry name" value="TRANSPOSON TY4-P GAG-POL POLYPROTEIN"/>
    <property type="match status" value="1"/>
</dbReference>
<dbReference type="Pfam" id="PF25597">
    <property type="entry name" value="SH3_retrovirus"/>
    <property type="match status" value="1"/>
</dbReference>
<protein>
    <recommendedName>
        <fullName evidence="11">Retroviral polymerase SH3-like domain-containing protein</fullName>
    </recommendedName>
</protein>
<dbReference type="InterPro" id="IPR057670">
    <property type="entry name" value="SH3_retrovirus"/>
</dbReference>
<dbReference type="InterPro" id="IPR012337">
    <property type="entry name" value="RNaseH-like_sf"/>
</dbReference>
<dbReference type="AlphaFoldDB" id="A0A699IMD2"/>
<keyword evidence="4" id="KW-0378">Hydrolase</keyword>
<evidence type="ECO:0000256" key="8">
    <source>
        <dbReference type="ARBA" id="ARBA00022932"/>
    </source>
</evidence>
<evidence type="ECO:0000256" key="3">
    <source>
        <dbReference type="ARBA" id="ARBA00022759"/>
    </source>
</evidence>
<organism evidence="12">
    <name type="scientific">Tanacetum cinerariifolium</name>
    <name type="common">Dalmatian daisy</name>
    <name type="synonym">Chrysanthemum cinerariifolium</name>
    <dbReference type="NCBI Taxonomy" id="118510"/>
    <lineage>
        <taxon>Eukaryota</taxon>
        <taxon>Viridiplantae</taxon>
        <taxon>Streptophyta</taxon>
        <taxon>Embryophyta</taxon>
        <taxon>Tracheophyta</taxon>
        <taxon>Spermatophyta</taxon>
        <taxon>Magnoliopsida</taxon>
        <taxon>eudicotyledons</taxon>
        <taxon>Gunneridae</taxon>
        <taxon>Pentapetalae</taxon>
        <taxon>asterids</taxon>
        <taxon>campanulids</taxon>
        <taxon>Asterales</taxon>
        <taxon>Asteraceae</taxon>
        <taxon>Asteroideae</taxon>
        <taxon>Anthemideae</taxon>
        <taxon>Anthemidinae</taxon>
        <taxon>Tanacetum</taxon>
    </lineage>
</organism>
<keyword evidence="5" id="KW-0460">Magnesium</keyword>
<dbReference type="GO" id="GO:0046872">
    <property type="term" value="F:metal ion binding"/>
    <property type="evidence" value="ECO:0007669"/>
    <property type="project" value="UniProtKB-KW"/>
</dbReference>
<dbReference type="GO" id="GO:0015074">
    <property type="term" value="P:DNA integration"/>
    <property type="evidence" value="ECO:0007669"/>
    <property type="project" value="UniProtKB-KW"/>
</dbReference>
<accession>A0A699IMD2</accession>
<dbReference type="InterPro" id="IPR039537">
    <property type="entry name" value="Retrotran_Ty1/copia-like"/>
</dbReference>
<keyword evidence="8" id="KW-0808">Transferase</keyword>
<evidence type="ECO:0000256" key="2">
    <source>
        <dbReference type="ARBA" id="ARBA00022723"/>
    </source>
</evidence>
<evidence type="ECO:0000256" key="10">
    <source>
        <dbReference type="SAM" id="MobiDB-lite"/>
    </source>
</evidence>
<evidence type="ECO:0000256" key="5">
    <source>
        <dbReference type="ARBA" id="ARBA00022842"/>
    </source>
</evidence>
<keyword evidence="8" id="KW-0239">DNA-directed DNA polymerase</keyword>
<feature type="region of interest" description="Disordered" evidence="10">
    <location>
        <begin position="316"/>
        <end position="339"/>
    </location>
</feature>
<dbReference type="SUPFAM" id="SSF53098">
    <property type="entry name" value="Ribonuclease H-like"/>
    <property type="match status" value="1"/>
</dbReference>
<dbReference type="GO" id="GO:0003964">
    <property type="term" value="F:RNA-directed DNA polymerase activity"/>
    <property type="evidence" value="ECO:0007669"/>
    <property type="project" value="UniProtKB-KW"/>
</dbReference>
<dbReference type="GO" id="GO:0004519">
    <property type="term" value="F:endonuclease activity"/>
    <property type="evidence" value="ECO:0007669"/>
    <property type="project" value="UniProtKB-KW"/>
</dbReference>
<feature type="domain" description="Retroviral polymerase SH3-like" evidence="11">
    <location>
        <begin position="149"/>
        <end position="205"/>
    </location>
</feature>
<evidence type="ECO:0000256" key="1">
    <source>
        <dbReference type="ARBA" id="ARBA00022722"/>
    </source>
</evidence>
<proteinExistence type="predicted"/>
<keyword evidence="7" id="KW-0695">RNA-directed DNA polymerase</keyword>
<keyword evidence="3" id="KW-0255">Endonuclease</keyword>
<keyword evidence="8" id="KW-0548">Nucleotidyltransferase</keyword>
<dbReference type="GO" id="GO:0006310">
    <property type="term" value="P:DNA recombination"/>
    <property type="evidence" value="ECO:0007669"/>
    <property type="project" value="UniProtKB-KW"/>
</dbReference>
<dbReference type="GO" id="GO:0003887">
    <property type="term" value="F:DNA-directed DNA polymerase activity"/>
    <property type="evidence" value="ECO:0007669"/>
    <property type="project" value="UniProtKB-KW"/>
</dbReference>